<keyword evidence="5" id="KW-0804">Transcription</keyword>
<evidence type="ECO:0000313" key="7">
    <source>
        <dbReference type="EMBL" id="RRG21802.1"/>
    </source>
</evidence>
<proteinExistence type="inferred from homology"/>
<keyword evidence="2" id="KW-0889">Transcription antitermination</keyword>
<organism evidence="7 8">
    <name type="scientific">Ancylomarina euxinus</name>
    <dbReference type="NCBI Taxonomy" id="2283627"/>
    <lineage>
        <taxon>Bacteria</taxon>
        <taxon>Pseudomonadati</taxon>
        <taxon>Bacteroidota</taxon>
        <taxon>Bacteroidia</taxon>
        <taxon>Marinilabiliales</taxon>
        <taxon>Marinifilaceae</taxon>
        <taxon>Ancylomarina</taxon>
    </lineage>
</organism>
<protein>
    <submittedName>
        <fullName evidence="7">Transcription antitermination protein NusB</fullName>
    </submittedName>
</protein>
<dbReference type="RefSeq" id="WP_125030486.1">
    <property type="nucleotide sequence ID" value="NZ_JAPXVP010000007.1"/>
</dbReference>
<reference evidence="7 8" key="1">
    <citation type="submission" date="2018-07" db="EMBL/GenBank/DDBJ databases">
        <title>Draft genome sequence of Ancylomarina sp. M1P.</title>
        <authorList>
            <person name="Yadav S."/>
            <person name="Villanueva L."/>
            <person name="Damste J.S.S."/>
        </authorList>
    </citation>
    <scope>NUCLEOTIDE SEQUENCE [LARGE SCALE GENOMIC DNA]</scope>
    <source>
        <strain evidence="7 8">M1P</strain>
    </source>
</reference>
<dbReference type="GO" id="GO:0031564">
    <property type="term" value="P:transcription antitermination"/>
    <property type="evidence" value="ECO:0007669"/>
    <property type="project" value="UniProtKB-KW"/>
</dbReference>
<dbReference type="Pfam" id="PF01029">
    <property type="entry name" value="NusB"/>
    <property type="match status" value="1"/>
</dbReference>
<dbReference type="PANTHER" id="PTHR11078:SF3">
    <property type="entry name" value="ANTITERMINATION NUSB DOMAIN-CONTAINING PROTEIN"/>
    <property type="match status" value="1"/>
</dbReference>
<evidence type="ECO:0000256" key="1">
    <source>
        <dbReference type="ARBA" id="ARBA00005952"/>
    </source>
</evidence>
<dbReference type="Proteomes" id="UP000285794">
    <property type="component" value="Unassembled WGS sequence"/>
</dbReference>
<evidence type="ECO:0000259" key="6">
    <source>
        <dbReference type="Pfam" id="PF01029"/>
    </source>
</evidence>
<dbReference type="GO" id="GO:0006353">
    <property type="term" value="P:DNA-templated transcription termination"/>
    <property type="evidence" value="ECO:0007669"/>
    <property type="project" value="InterPro"/>
</dbReference>
<name>A0A425Y1Q5_9BACT</name>
<dbReference type="InterPro" id="IPR035926">
    <property type="entry name" value="NusB-like_sf"/>
</dbReference>
<dbReference type="InterPro" id="IPR006027">
    <property type="entry name" value="NusB_RsmB_TIM44"/>
</dbReference>
<keyword evidence="8" id="KW-1185">Reference proteome</keyword>
<evidence type="ECO:0000313" key="8">
    <source>
        <dbReference type="Proteomes" id="UP000285794"/>
    </source>
</evidence>
<evidence type="ECO:0000256" key="5">
    <source>
        <dbReference type="ARBA" id="ARBA00023163"/>
    </source>
</evidence>
<dbReference type="AlphaFoldDB" id="A0A425Y1Q5"/>
<gene>
    <name evidence="7" type="ORF">DWB61_08585</name>
</gene>
<keyword evidence="4" id="KW-0805">Transcription regulation</keyword>
<sequence length="321" mass="37559">MISRRLLRVKVLQMLYAYYKNDDRSLAKAEKELFFSIGKAYDLYHYLLLLLVDVAFIAEKKIEAGRNKLVPTPVDIHPNTRFIENKVLKQLAENVQLNTYVQRNTISWDDQDGFVRGLYKTITESDLYSNYMNAETNDFAADKKLVEKIFMNIIAKDEDFYALMEDKSIYWNDEIEFILSMVVRTIKQFKANDNEHVSLLPLFKDADDEEFVRVLFRKTILKHEENSSLIKKNTKNWDLERIAFMDILIMEMALAEIQEFKSIPVKASFNEYLEIAKFYSTSNSSTFINGLLDKMIKDLQKEGKINKIGRGLIEESKTVKS</sequence>
<feature type="domain" description="NusB/RsmB/TIM44" evidence="6">
    <location>
        <begin position="204"/>
        <end position="297"/>
    </location>
</feature>
<dbReference type="EMBL" id="QQWG01000007">
    <property type="protein sequence ID" value="RRG21802.1"/>
    <property type="molecule type" value="Genomic_DNA"/>
</dbReference>
<evidence type="ECO:0000256" key="2">
    <source>
        <dbReference type="ARBA" id="ARBA00022814"/>
    </source>
</evidence>
<evidence type="ECO:0000256" key="3">
    <source>
        <dbReference type="ARBA" id="ARBA00022884"/>
    </source>
</evidence>
<dbReference type="Gene3D" id="1.10.940.10">
    <property type="entry name" value="NusB-like"/>
    <property type="match status" value="1"/>
</dbReference>
<dbReference type="OrthoDB" id="9787568at2"/>
<dbReference type="GO" id="GO:0005829">
    <property type="term" value="C:cytosol"/>
    <property type="evidence" value="ECO:0007669"/>
    <property type="project" value="TreeGrafter"/>
</dbReference>
<comment type="similarity">
    <text evidence="1">Belongs to the NusB family.</text>
</comment>
<accession>A0A425Y1Q5</accession>
<keyword evidence="3" id="KW-0694">RNA-binding</keyword>
<dbReference type="GO" id="GO:0003723">
    <property type="term" value="F:RNA binding"/>
    <property type="evidence" value="ECO:0007669"/>
    <property type="project" value="UniProtKB-KW"/>
</dbReference>
<dbReference type="PANTHER" id="PTHR11078">
    <property type="entry name" value="N UTILIZATION SUBSTANCE PROTEIN B-RELATED"/>
    <property type="match status" value="1"/>
</dbReference>
<comment type="caution">
    <text evidence="7">The sequence shown here is derived from an EMBL/GenBank/DDBJ whole genome shotgun (WGS) entry which is preliminary data.</text>
</comment>
<dbReference type="SUPFAM" id="SSF48013">
    <property type="entry name" value="NusB-like"/>
    <property type="match status" value="1"/>
</dbReference>
<evidence type="ECO:0000256" key="4">
    <source>
        <dbReference type="ARBA" id="ARBA00023015"/>
    </source>
</evidence>
<dbReference type="InterPro" id="IPR011605">
    <property type="entry name" value="NusB_fam"/>
</dbReference>